<gene>
    <name evidence="1" type="primary">WH47_08426</name>
    <name evidence="1" type="ORF">TNCT_385941</name>
</gene>
<dbReference type="GO" id="GO:0003697">
    <property type="term" value="F:single-stranded DNA binding"/>
    <property type="evidence" value="ECO:0007669"/>
    <property type="project" value="TreeGrafter"/>
</dbReference>
<protein>
    <submittedName>
        <fullName evidence="1">Histone-lysine N-methyltransferase SETMAR</fullName>
    </submittedName>
</protein>
<dbReference type="GO" id="GO:0000729">
    <property type="term" value="P:DNA double-strand break processing"/>
    <property type="evidence" value="ECO:0007669"/>
    <property type="project" value="TreeGrafter"/>
</dbReference>
<dbReference type="InterPro" id="IPR052709">
    <property type="entry name" value="Transposase-MT_Hybrid"/>
</dbReference>
<dbReference type="GO" id="GO:0046975">
    <property type="term" value="F:histone H3K36 methyltransferase activity"/>
    <property type="evidence" value="ECO:0007669"/>
    <property type="project" value="TreeGrafter"/>
</dbReference>
<dbReference type="PANTHER" id="PTHR46060">
    <property type="entry name" value="MARINER MOS1 TRANSPOSASE-LIKE PROTEIN"/>
    <property type="match status" value="1"/>
</dbReference>
<dbReference type="GO" id="GO:0015074">
    <property type="term" value="P:DNA integration"/>
    <property type="evidence" value="ECO:0007669"/>
    <property type="project" value="TreeGrafter"/>
</dbReference>
<reference evidence="1" key="1">
    <citation type="submission" date="2020-07" db="EMBL/GenBank/DDBJ databases">
        <title>Multicomponent nature underlies the extraordinary mechanical properties of spider dragline silk.</title>
        <authorList>
            <person name="Kono N."/>
            <person name="Nakamura H."/>
            <person name="Mori M."/>
            <person name="Yoshida Y."/>
            <person name="Ohtoshi R."/>
            <person name="Malay A.D."/>
            <person name="Moran D.A.P."/>
            <person name="Tomita M."/>
            <person name="Numata K."/>
            <person name="Arakawa K."/>
        </authorList>
    </citation>
    <scope>NUCLEOTIDE SEQUENCE</scope>
</reference>
<comment type="caution">
    <text evidence="1">The sequence shown here is derived from an EMBL/GenBank/DDBJ whole genome shotgun (WGS) entry which is preliminary data.</text>
</comment>
<dbReference type="OrthoDB" id="6433921at2759"/>
<dbReference type="GO" id="GO:0031297">
    <property type="term" value="P:replication fork processing"/>
    <property type="evidence" value="ECO:0007669"/>
    <property type="project" value="TreeGrafter"/>
</dbReference>
<dbReference type="AlphaFoldDB" id="A0A8X6FW12"/>
<dbReference type="PANTHER" id="PTHR46060:SF2">
    <property type="entry name" value="HISTONE-LYSINE N-METHYLTRANSFERASE SETMAR"/>
    <property type="match status" value="1"/>
</dbReference>
<organism evidence="1 2">
    <name type="scientific">Trichonephila clavata</name>
    <name type="common">Joro spider</name>
    <name type="synonym">Nephila clavata</name>
    <dbReference type="NCBI Taxonomy" id="2740835"/>
    <lineage>
        <taxon>Eukaryota</taxon>
        <taxon>Metazoa</taxon>
        <taxon>Ecdysozoa</taxon>
        <taxon>Arthropoda</taxon>
        <taxon>Chelicerata</taxon>
        <taxon>Arachnida</taxon>
        <taxon>Araneae</taxon>
        <taxon>Araneomorphae</taxon>
        <taxon>Entelegynae</taxon>
        <taxon>Araneoidea</taxon>
        <taxon>Nephilidae</taxon>
        <taxon>Trichonephila</taxon>
    </lineage>
</organism>
<dbReference type="Gene3D" id="3.30.420.10">
    <property type="entry name" value="Ribonuclease H-like superfamily/Ribonuclease H"/>
    <property type="match status" value="1"/>
</dbReference>
<keyword evidence="2" id="KW-1185">Reference proteome</keyword>
<dbReference type="EMBL" id="BMAO01033457">
    <property type="protein sequence ID" value="GFQ89697.1"/>
    <property type="molecule type" value="Genomic_DNA"/>
</dbReference>
<evidence type="ECO:0000313" key="2">
    <source>
        <dbReference type="Proteomes" id="UP000887116"/>
    </source>
</evidence>
<proteinExistence type="predicted"/>
<dbReference type="GO" id="GO:0044774">
    <property type="term" value="P:mitotic DNA integrity checkpoint signaling"/>
    <property type="evidence" value="ECO:0007669"/>
    <property type="project" value="TreeGrafter"/>
</dbReference>
<dbReference type="InterPro" id="IPR036397">
    <property type="entry name" value="RNaseH_sf"/>
</dbReference>
<name>A0A8X6FW12_TRICU</name>
<dbReference type="GO" id="GO:0000014">
    <property type="term" value="F:single-stranded DNA endodeoxyribonuclease activity"/>
    <property type="evidence" value="ECO:0007669"/>
    <property type="project" value="TreeGrafter"/>
</dbReference>
<dbReference type="GO" id="GO:0006303">
    <property type="term" value="P:double-strand break repair via nonhomologous end joining"/>
    <property type="evidence" value="ECO:0007669"/>
    <property type="project" value="TreeGrafter"/>
</dbReference>
<accession>A0A8X6FW12</accession>
<dbReference type="Proteomes" id="UP000887116">
    <property type="component" value="Unassembled WGS sequence"/>
</dbReference>
<dbReference type="GO" id="GO:0005634">
    <property type="term" value="C:nucleus"/>
    <property type="evidence" value="ECO:0007669"/>
    <property type="project" value="TreeGrafter"/>
</dbReference>
<evidence type="ECO:0000313" key="1">
    <source>
        <dbReference type="EMBL" id="GFQ89697.1"/>
    </source>
</evidence>
<dbReference type="GO" id="GO:0035861">
    <property type="term" value="C:site of double-strand break"/>
    <property type="evidence" value="ECO:0007669"/>
    <property type="project" value="TreeGrafter"/>
</dbReference>
<dbReference type="GO" id="GO:0044547">
    <property type="term" value="F:DNA topoisomerase binding"/>
    <property type="evidence" value="ECO:0007669"/>
    <property type="project" value="TreeGrafter"/>
</dbReference>
<dbReference type="GO" id="GO:0003690">
    <property type="term" value="F:double-stranded DNA binding"/>
    <property type="evidence" value="ECO:0007669"/>
    <property type="project" value="TreeGrafter"/>
</dbReference>
<dbReference type="GO" id="GO:0000793">
    <property type="term" value="C:condensed chromosome"/>
    <property type="evidence" value="ECO:0007669"/>
    <property type="project" value="TreeGrafter"/>
</dbReference>
<sequence length="114" mass="13576">MYKQSTLIYRKVPILLYGNSRPHVSMITHQKFHAFDYKTLNNPPYSPHLSPMNYHFSKHLDHLQQKKYFSNPRDAKTAFNELVSYNTAKFYDTGRKKLVFRWHKCVEANGSCFD</sequence>
<dbReference type="GO" id="GO:0042800">
    <property type="term" value="F:histone H3K4 methyltransferase activity"/>
    <property type="evidence" value="ECO:0007669"/>
    <property type="project" value="TreeGrafter"/>
</dbReference>